<name>A0A6A6NFB9_HEVBR</name>
<proteinExistence type="predicted"/>
<sequence>MGKRKERRLAALSNAARRVKLDLSAEPSGTLFLFLFLHVRVPVPIMMWRFGGCSVNGEVGTDVDPTQRSGLPNSTSSSGQQPQNPLLLLGQYSDDELDKESSKSLNHAVAENSPSDHIDKEGPPSEGKEEDVKAVEDIAAEKVETHDMKRDSTPADTLQWLEDGDSGEGDATASADKCKEVDHTKLISDTGHGASGAQIIGDRAPATEHLETAPVDTNESSSTLCIRLDNSSAALTVNGSIGATLVHQSQEVPGNGPQLDESVEGCKIESLKDKIGVTDVYQNESQSNLSADNVLLGTALTNDELEKGTNLSTGLMRKCDCLLERLKSLKGCGRFLLCHDQMSKYILELDIRLSDIKSLSSYGSSLLPFWVHSQRQLKQLEDVVNKEIYHVAVSAQMEEDVEETTNTLFEEKEKSWASMRHHSDADRCENNIKYEFASVDCKVENDSNNDPRRNVYASHISSLGSPNEHVGGTVVSEKVKETPHPEPEFHSVEDVDMDVEDGVPASITALGDDLNTKVYASVKQLSQRNTSAEYPTLASRDESTVPPPSEEDWIPPLPSDSDQVPPPPDSELVPPPPPPDEPSESSYPPLPSYSETHQPLPYTEQDNLSYPDANFQYYGHTVTAPSSNLYVHADGSQVGVPHASLNYEAVANIYAETAPIRVSPVEPVAYYNLKDKSVPSLPDIDVESSRLHSESVPVRYNAFASDQIRTADKPAEAAQNLKLDVSAVVSETVIASEWFTSNSIAAEIPATTNVTECFCTLNQYSKCCGSCTCRYSF</sequence>
<dbReference type="PANTHER" id="PTHR47852:SF2">
    <property type="entry name" value="WW DOMAIN-CONTAINING PROTEIN"/>
    <property type="match status" value="1"/>
</dbReference>
<dbReference type="PANTHER" id="PTHR47852">
    <property type="entry name" value="OS06G0298400 PROTEIN"/>
    <property type="match status" value="1"/>
</dbReference>
<comment type="caution">
    <text evidence="2">The sequence shown here is derived from an EMBL/GenBank/DDBJ whole genome shotgun (WGS) entry which is preliminary data.</text>
</comment>
<feature type="region of interest" description="Disordered" evidence="1">
    <location>
        <begin position="526"/>
        <end position="608"/>
    </location>
</feature>
<dbReference type="AlphaFoldDB" id="A0A6A6NFB9"/>
<evidence type="ECO:0000313" key="3">
    <source>
        <dbReference type="Proteomes" id="UP000467840"/>
    </source>
</evidence>
<organism evidence="2 3">
    <name type="scientific">Hevea brasiliensis</name>
    <name type="common">Para rubber tree</name>
    <name type="synonym">Siphonia brasiliensis</name>
    <dbReference type="NCBI Taxonomy" id="3981"/>
    <lineage>
        <taxon>Eukaryota</taxon>
        <taxon>Viridiplantae</taxon>
        <taxon>Streptophyta</taxon>
        <taxon>Embryophyta</taxon>
        <taxon>Tracheophyta</taxon>
        <taxon>Spermatophyta</taxon>
        <taxon>Magnoliopsida</taxon>
        <taxon>eudicotyledons</taxon>
        <taxon>Gunneridae</taxon>
        <taxon>Pentapetalae</taxon>
        <taxon>rosids</taxon>
        <taxon>fabids</taxon>
        <taxon>Malpighiales</taxon>
        <taxon>Euphorbiaceae</taxon>
        <taxon>Crotonoideae</taxon>
        <taxon>Micrandreae</taxon>
        <taxon>Hevea</taxon>
    </lineage>
</organism>
<protein>
    <submittedName>
        <fullName evidence="2">Uncharacterized protein</fullName>
    </submittedName>
</protein>
<feature type="compositionally biased region" description="Polar residues" evidence="1">
    <location>
        <begin position="64"/>
        <end position="78"/>
    </location>
</feature>
<keyword evidence="3" id="KW-1185">Reference proteome</keyword>
<feature type="region of interest" description="Disordered" evidence="1">
    <location>
        <begin position="61"/>
        <end position="133"/>
    </location>
</feature>
<gene>
    <name evidence="2" type="ORF">GH714_000531</name>
</gene>
<feature type="compositionally biased region" description="Basic and acidic residues" evidence="1">
    <location>
        <begin position="114"/>
        <end position="133"/>
    </location>
</feature>
<feature type="compositionally biased region" description="Pro residues" evidence="1">
    <location>
        <begin position="564"/>
        <end position="580"/>
    </location>
</feature>
<feature type="compositionally biased region" description="Low complexity" evidence="1">
    <location>
        <begin position="79"/>
        <end position="91"/>
    </location>
</feature>
<reference evidence="2 3" key="1">
    <citation type="journal article" date="2020" name="Mol. Plant">
        <title>The Chromosome-Based Rubber Tree Genome Provides New Insights into Spurge Genome Evolution and Rubber Biosynthesis.</title>
        <authorList>
            <person name="Liu J."/>
            <person name="Shi C."/>
            <person name="Shi C.C."/>
            <person name="Li W."/>
            <person name="Zhang Q.J."/>
            <person name="Zhang Y."/>
            <person name="Li K."/>
            <person name="Lu H.F."/>
            <person name="Shi C."/>
            <person name="Zhu S.T."/>
            <person name="Xiao Z.Y."/>
            <person name="Nan H."/>
            <person name="Yue Y."/>
            <person name="Zhu X.G."/>
            <person name="Wu Y."/>
            <person name="Hong X.N."/>
            <person name="Fan G.Y."/>
            <person name="Tong Y."/>
            <person name="Zhang D."/>
            <person name="Mao C.L."/>
            <person name="Liu Y.L."/>
            <person name="Hao S.J."/>
            <person name="Liu W.Q."/>
            <person name="Lv M.Q."/>
            <person name="Zhang H.B."/>
            <person name="Liu Y."/>
            <person name="Hu-Tang G.R."/>
            <person name="Wang J.P."/>
            <person name="Wang J.H."/>
            <person name="Sun Y.H."/>
            <person name="Ni S.B."/>
            <person name="Chen W.B."/>
            <person name="Zhang X.C."/>
            <person name="Jiao Y.N."/>
            <person name="Eichler E.E."/>
            <person name="Li G.H."/>
            <person name="Liu X."/>
            <person name="Gao L.Z."/>
        </authorList>
    </citation>
    <scope>NUCLEOTIDE SEQUENCE [LARGE SCALE GENOMIC DNA]</scope>
    <source>
        <strain evidence="3">cv. GT1</strain>
        <tissue evidence="2">Leaf</tissue>
    </source>
</reference>
<evidence type="ECO:0000256" key="1">
    <source>
        <dbReference type="SAM" id="MobiDB-lite"/>
    </source>
</evidence>
<feature type="region of interest" description="Disordered" evidence="1">
    <location>
        <begin position="145"/>
        <end position="175"/>
    </location>
</feature>
<dbReference type="EMBL" id="JAAGAX010000001">
    <property type="protein sequence ID" value="KAF2323841.1"/>
    <property type="molecule type" value="Genomic_DNA"/>
</dbReference>
<feature type="compositionally biased region" description="Low complexity" evidence="1">
    <location>
        <begin position="584"/>
        <end position="595"/>
    </location>
</feature>
<dbReference type="Proteomes" id="UP000467840">
    <property type="component" value="Chromosome 5"/>
</dbReference>
<evidence type="ECO:0000313" key="2">
    <source>
        <dbReference type="EMBL" id="KAF2323841.1"/>
    </source>
</evidence>
<accession>A0A6A6NFB9</accession>